<keyword evidence="1" id="KW-0472">Membrane</keyword>
<dbReference type="STRING" id="86666.SAMN04490247_2283"/>
<dbReference type="NCBIfam" id="TIGR02862">
    <property type="entry name" value="spore_BofA"/>
    <property type="match status" value="1"/>
</dbReference>
<dbReference type="EMBL" id="FNEV01000007">
    <property type="protein sequence ID" value="SDJ55062.1"/>
    <property type="molecule type" value="Genomic_DNA"/>
</dbReference>
<proteinExistence type="predicted"/>
<evidence type="ECO:0000313" key="3">
    <source>
        <dbReference type="Proteomes" id="UP000199225"/>
    </source>
</evidence>
<evidence type="ECO:0000256" key="1">
    <source>
        <dbReference type="SAM" id="Phobius"/>
    </source>
</evidence>
<dbReference type="InterPro" id="IPR010001">
    <property type="entry name" value="BofA"/>
</dbReference>
<dbReference type="AlphaFoldDB" id="A0A1G8UML3"/>
<name>A0A1G8UML3_9BACI</name>
<protein>
    <submittedName>
        <fullName evidence="2">Inhibitor of the pro-sigma K processing machinery</fullName>
    </submittedName>
</protein>
<reference evidence="3" key="1">
    <citation type="submission" date="2016-10" db="EMBL/GenBank/DDBJ databases">
        <authorList>
            <person name="Varghese N."/>
            <person name="Submissions S."/>
        </authorList>
    </citation>
    <scope>NUCLEOTIDE SEQUENCE [LARGE SCALE GENOMIC DNA]</scope>
    <source>
        <strain evidence="3">DSM 4771</strain>
    </source>
</reference>
<keyword evidence="3" id="KW-1185">Reference proteome</keyword>
<feature type="transmembrane region" description="Helical" evidence="1">
    <location>
        <begin position="62"/>
        <end position="85"/>
    </location>
</feature>
<keyword evidence="1" id="KW-1133">Transmembrane helix</keyword>
<evidence type="ECO:0000313" key="2">
    <source>
        <dbReference type="EMBL" id="SDJ55062.1"/>
    </source>
</evidence>
<feature type="transmembrane region" description="Helical" evidence="1">
    <location>
        <begin position="36"/>
        <end position="55"/>
    </location>
</feature>
<accession>A0A1G8UML3</accession>
<keyword evidence="1" id="KW-0812">Transmembrane</keyword>
<dbReference type="Proteomes" id="UP000199225">
    <property type="component" value="Unassembled WGS sequence"/>
</dbReference>
<sequence length="86" mass="9266">MDPGLALLFLLLVIPMFLFAKKTTPAKWTGHVLTKGIIAVLFLFFVNLFGGSFGLHVPINLFTTTVTALLGIPGLATLIAIQAWVI</sequence>
<dbReference type="Pfam" id="PF07441">
    <property type="entry name" value="BofA"/>
    <property type="match status" value="1"/>
</dbReference>
<dbReference type="OrthoDB" id="2692225at2"/>
<gene>
    <name evidence="2" type="ORF">SAMN04490247_2283</name>
</gene>
<dbReference type="RefSeq" id="WP_093194000.1">
    <property type="nucleotide sequence ID" value="NZ_FNEV01000007.1"/>
</dbReference>
<organism evidence="2 3">
    <name type="scientific">Salimicrobium halophilum</name>
    <dbReference type="NCBI Taxonomy" id="86666"/>
    <lineage>
        <taxon>Bacteria</taxon>
        <taxon>Bacillati</taxon>
        <taxon>Bacillota</taxon>
        <taxon>Bacilli</taxon>
        <taxon>Bacillales</taxon>
        <taxon>Bacillaceae</taxon>
        <taxon>Salimicrobium</taxon>
    </lineage>
</organism>